<dbReference type="SUPFAM" id="SSF52540">
    <property type="entry name" value="P-loop containing nucleoside triphosphate hydrolases"/>
    <property type="match status" value="1"/>
</dbReference>
<dbReference type="HOGENOM" id="CLU_003041_21_1_6"/>
<dbReference type="Pfam" id="PF25399">
    <property type="entry name" value="DeaD_dimer"/>
    <property type="match status" value="1"/>
</dbReference>
<dbReference type="FunFam" id="3.40.50.300:FF:000108">
    <property type="entry name" value="ATP-dependent RNA helicase RhlE"/>
    <property type="match status" value="1"/>
</dbReference>
<dbReference type="PROSITE" id="PS51195">
    <property type="entry name" value="Q_MOTIF"/>
    <property type="match status" value="1"/>
</dbReference>
<evidence type="ECO:0000259" key="12">
    <source>
        <dbReference type="PROSITE" id="PS51192"/>
    </source>
</evidence>
<dbReference type="CDD" id="cd12499">
    <property type="entry name" value="RRM_EcCsdA_like"/>
    <property type="match status" value="1"/>
</dbReference>
<dbReference type="PANTHER" id="PTHR47963:SF8">
    <property type="entry name" value="ATP-DEPENDENT RNA HELICASE DEAD"/>
    <property type="match status" value="1"/>
</dbReference>
<dbReference type="GO" id="GO:0005524">
    <property type="term" value="F:ATP binding"/>
    <property type="evidence" value="ECO:0007669"/>
    <property type="project" value="UniProtKB-UniRule"/>
</dbReference>
<keyword evidence="5 9" id="KW-0067">ATP-binding</keyword>
<comment type="catalytic activity">
    <reaction evidence="8 9">
        <text>ATP + H2O = ADP + phosphate + H(+)</text>
        <dbReference type="Rhea" id="RHEA:13065"/>
        <dbReference type="ChEBI" id="CHEBI:15377"/>
        <dbReference type="ChEBI" id="CHEBI:15378"/>
        <dbReference type="ChEBI" id="CHEBI:30616"/>
        <dbReference type="ChEBI" id="CHEBI:43474"/>
        <dbReference type="ChEBI" id="CHEBI:456216"/>
        <dbReference type="EC" id="3.6.4.13"/>
    </reaction>
</comment>
<keyword evidence="7 9" id="KW-0346">Stress response</keyword>
<dbReference type="Pfam" id="PF00270">
    <property type="entry name" value="DEAD"/>
    <property type="match status" value="1"/>
</dbReference>
<dbReference type="InterPro" id="IPR050547">
    <property type="entry name" value="DEAD_box_RNA_helicases"/>
</dbReference>
<keyword evidence="16" id="KW-1185">Reference proteome</keyword>
<reference evidence="15 16" key="1">
    <citation type="journal article" date="2012" name="J. Bacteriol.">
        <title>Complete genome sequence of Alcanivorax dieselolei type strain B5.</title>
        <authorList>
            <person name="Lai Q."/>
            <person name="Li W."/>
            <person name="Shao Z."/>
        </authorList>
    </citation>
    <scope>NUCLEOTIDE SEQUENCE [LARGE SCALE GENOMIC DNA]</scope>
    <source>
        <strain evidence="16">DSM 16502 / CGMCC 1.3690 / B-5</strain>
    </source>
</reference>
<dbReference type="EC" id="3.6.4.13" evidence="9"/>
<evidence type="ECO:0000256" key="2">
    <source>
        <dbReference type="ARBA" id="ARBA00022741"/>
    </source>
</evidence>
<dbReference type="GO" id="GO:0005840">
    <property type="term" value="C:ribosome"/>
    <property type="evidence" value="ECO:0007669"/>
    <property type="project" value="TreeGrafter"/>
</dbReference>
<dbReference type="Pfam" id="PF00271">
    <property type="entry name" value="Helicase_C"/>
    <property type="match status" value="1"/>
</dbReference>
<dbReference type="InterPro" id="IPR000629">
    <property type="entry name" value="RNA-helicase_DEAD-box_CS"/>
</dbReference>
<dbReference type="PROSITE" id="PS51194">
    <property type="entry name" value="HELICASE_CTER"/>
    <property type="match status" value="1"/>
</dbReference>
<keyword evidence="2 9" id="KW-0547">Nucleotide-binding</keyword>
<keyword evidence="3 9" id="KW-0378">Hydrolase</keyword>
<dbReference type="InterPro" id="IPR011545">
    <property type="entry name" value="DEAD/DEAH_box_helicase_dom"/>
</dbReference>
<evidence type="ECO:0000256" key="7">
    <source>
        <dbReference type="ARBA" id="ARBA00023016"/>
    </source>
</evidence>
<dbReference type="GO" id="GO:0033592">
    <property type="term" value="F:RNA strand annealing activity"/>
    <property type="evidence" value="ECO:0007669"/>
    <property type="project" value="TreeGrafter"/>
</dbReference>
<dbReference type="EMBL" id="CP003466">
    <property type="protein sequence ID" value="AFT69761.1"/>
    <property type="molecule type" value="Genomic_DNA"/>
</dbReference>
<keyword evidence="4 9" id="KW-0347">Helicase</keyword>
<dbReference type="STRING" id="930169.B5T_01479"/>
<organism evidence="15 16">
    <name type="scientific">Alcanivorax dieselolei (strain DSM 16502 / CGMCC 1.3690 / MCCC 1A00001 / B-5)</name>
    <name type="common">Alloalcanivorax dieselolei</name>
    <dbReference type="NCBI Taxonomy" id="930169"/>
    <lineage>
        <taxon>Bacteria</taxon>
        <taxon>Pseudomonadati</taxon>
        <taxon>Pseudomonadota</taxon>
        <taxon>Gammaproteobacteria</taxon>
        <taxon>Oceanospirillales</taxon>
        <taxon>Alcanivoracaceae</taxon>
        <taxon>Alloalcanivorax</taxon>
    </lineage>
</organism>
<dbReference type="Gene3D" id="3.30.70.330">
    <property type="match status" value="1"/>
</dbReference>
<dbReference type="InterPro" id="IPR034415">
    <property type="entry name" value="CsdA_RRM"/>
</dbReference>
<evidence type="ECO:0000256" key="10">
    <source>
        <dbReference type="PROSITE-ProRule" id="PRU00552"/>
    </source>
</evidence>
<dbReference type="CDD" id="cd00268">
    <property type="entry name" value="DEADc"/>
    <property type="match status" value="1"/>
</dbReference>
<dbReference type="GO" id="GO:0006401">
    <property type="term" value="P:RNA catabolic process"/>
    <property type="evidence" value="ECO:0007669"/>
    <property type="project" value="UniProtKB-UniRule"/>
</dbReference>
<dbReference type="KEGG" id="adi:B5T_01479"/>
<dbReference type="Pfam" id="PF03880">
    <property type="entry name" value="DbpA"/>
    <property type="match status" value="1"/>
</dbReference>
<feature type="domain" description="Helicase C-terminal" evidence="13">
    <location>
        <begin position="232"/>
        <end position="379"/>
    </location>
</feature>
<dbReference type="InterPro" id="IPR001650">
    <property type="entry name" value="Helicase_C-like"/>
</dbReference>
<evidence type="ECO:0000313" key="16">
    <source>
        <dbReference type="Proteomes" id="UP000006286"/>
    </source>
</evidence>
<dbReference type="InterPro" id="IPR005580">
    <property type="entry name" value="DbpA/CsdA_RNA-bd_dom"/>
</dbReference>
<dbReference type="Gene3D" id="3.40.50.300">
    <property type="entry name" value="P-loop containing nucleotide triphosphate hydrolases"/>
    <property type="match status" value="2"/>
</dbReference>
<dbReference type="RefSeq" id="WP_014993837.1">
    <property type="nucleotide sequence ID" value="NC_018691.1"/>
</dbReference>
<dbReference type="OrthoDB" id="9805696at2"/>
<feature type="short sequence motif" description="Q motif" evidence="10">
    <location>
        <begin position="6"/>
        <end position="34"/>
    </location>
</feature>
<dbReference type="SMART" id="SM00487">
    <property type="entry name" value="DEXDc"/>
    <property type="match status" value="1"/>
</dbReference>
<evidence type="ECO:0000313" key="15">
    <source>
        <dbReference type="EMBL" id="AFT69761.1"/>
    </source>
</evidence>
<dbReference type="GO" id="GO:0000027">
    <property type="term" value="P:ribosomal large subunit assembly"/>
    <property type="evidence" value="ECO:0007669"/>
    <property type="project" value="UniProtKB-UniRule"/>
</dbReference>
<dbReference type="InterPro" id="IPR014001">
    <property type="entry name" value="Helicase_ATP-bd"/>
</dbReference>
<dbReference type="GO" id="GO:0003724">
    <property type="term" value="F:RNA helicase activity"/>
    <property type="evidence" value="ECO:0007669"/>
    <property type="project" value="UniProtKB-UniRule"/>
</dbReference>
<dbReference type="AlphaFoldDB" id="K0CDZ0"/>
<feature type="domain" description="DEAD-box RNA helicase Q" evidence="14">
    <location>
        <begin position="6"/>
        <end position="34"/>
    </location>
</feature>
<dbReference type="SMART" id="SM00490">
    <property type="entry name" value="HELICc"/>
    <property type="match status" value="1"/>
</dbReference>
<name>K0CDZ0_ALCDB</name>
<evidence type="ECO:0000256" key="4">
    <source>
        <dbReference type="ARBA" id="ARBA00022806"/>
    </source>
</evidence>
<dbReference type="GO" id="GO:0016887">
    <property type="term" value="F:ATP hydrolysis activity"/>
    <property type="evidence" value="ECO:0007669"/>
    <property type="project" value="RHEA"/>
</dbReference>
<dbReference type="PATRIC" id="fig|930169.3.peg.1455"/>
<comment type="similarity">
    <text evidence="9">Belongs to the DEAD box helicase family. DeaD/CsdA subfamily.</text>
</comment>
<evidence type="ECO:0000256" key="5">
    <source>
        <dbReference type="ARBA" id="ARBA00022840"/>
    </source>
</evidence>
<dbReference type="InterPro" id="IPR057325">
    <property type="entry name" value="DeaD_dimer"/>
</dbReference>
<proteinExistence type="inferred from homology"/>
<dbReference type="CDD" id="cd18787">
    <property type="entry name" value="SF2_C_DEAD"/>
    <property type="match status" value="1"/>
</dbReference>
<sequence length="559" mass="61527">MLHSDSGFAALGLPAPLLDAIGKLGFETPSPIQERSIPVLLDGDDLLGQAQTGTGKTAAFGLPLLARIDPEQRCPQLLVIAPTRELALQVADAMETFARQLRGVKVVAVYGGSEYRTQLRALRDGAQVVVGTPGRIMDHMQRGSLNLDRLQALVLDEADEMLRMGFIDDVEWILEHTPDERQLALFSATMPNVIRRVAERHLKSPKWIRIENDTTTKSGIRQRFWSVSGLNKLDAMCRILEGETHDGVIVFARTKQSTLELAEQLQRRGLRAEALNGDIPQAQREKTVARLREGRFDLLIATDVVARGLDVPRISHVINYDMPADTEAYVHRIGRTGRAGRNGEAILFVSHRERGMLRAIERATGQSLESMDLPSVDALNSKRLAKLQEQLVAGLESKHREEAETVLSALREQLDLDDEKLALGLAALLVAKEPVILKPAPVGKPPRAHSQHKDGPRKEGPRKEGRPANNRRRTAGSDGDANGDMQVYRVEVGHAHGVRPGNLVGAIANEAGLPSRQIGAIRIHQEHSTVALPHDLTAKQLNILKRTRVCQRPLSLEAL</sequence>
<evidence type="ECO:0000256" key="9">
    <source>
        <dbReference type="HAMAP-Rule" id="MF_00964"/>
    </source>
</evidence>
<evidence type="ECO:0000256" key="3">
    <source>
        <dbReference type="ARBA" id="ARBA00022801"/>
    </source>
</evidence>
<dbReference type="HAMAP" id="MF_00964">
    <property type="entry name" value="DEAD_helicase_DeaD"/>
    <property type="match status" value="1"/>
</dbReference>
<dbReference type="Proteomes" id="UP000006286">
    <property type="component" value="Chromosome"/>
</dbReference>
<keyword evidence="1 9" id="KW-0963">Cytoplasm</keyword>
<evidence type="ECO:0000256" key="11">
    <source>
        <dbReference type="SAM" id="MobiDB-lite"/>
    </source>
</evidence>
<protein>
    <recommendedName>
        <fullName evidence="9">ATP-dependent RNA helicase DeaD</fullName>
        <ecNumber evidence="9">3.6.4.13</ecNumber>
    </recommendedName>
    <alternativeName>
        <fullName evidence="9">Cold-shock DEAD box protein A</fullName>
    </alternativeName>
</protein>
<dbReference type="eggNOG" id="COG0513">
    <property type="taxonomic scope" value="Bacteria"/>
</dbReference>
<dbReference type="InterPro" id="IPR027417">
    <property type="entry name" value="P-loop_NTPase"/>
</dbReference>
<dbReference type="PANTHER" id="PTHR47963">
    <property type="entry name" value="DEAD-BOX ATP-DEPENDENT RNA HELICASE 47, MITOCHONDRIAL"/>
    <property type="match status" value="1"/>
</dbReference>
<feature type="compositionally biased region" description="Basic and acidic residues" evidence="11">
    <location>
        <begin position="451"/>
        <end position="466"/>
    </location>
</feature>
<dbReference type="GO" id="GO:0005829">
    <property type="term" value="C:cytosol"/>
    <property type="evidence" value="ECO:0007669"/>
    <property type="project" value="TreeGrafter"/>
</dbReference>
<evidence type="ECO:0000259" key="13">
    <source>
        <dbReference type="PROSITE" id="PS51194"/>
    </source>
</evidence>
<dbReference type="PROSITE" id="PS51192">
    <property type="entry name" value="HELICASE_ATP_BIND_1"/>
    <property type="match status" value="1"/>
</dbReference>
<feature type="domain" description="Helicase ATP-binding" evidence="12">
    <location>
        <begin position="37"/>
        <end position="208"/>
    </location>
</feature>
<dbReference type="InterPro" id="IPR012677">
    <property type="entry name" value="Nucleotide-bd_a/b_plait_sf"/>
</dbReference>
<evidence type="ECO:0000256" key="1">
    <source>
        <dbReference type="ARBA" id="ARBA00022490"/>
    </source>
</evidence>
<dbReference type="InterPro" id="IPR014014">
    <property type="entry name" value="RNA_helicase_DEAD_Q_motif"/>
</dbReference>
<dbReference type="InterPro" id="IPR044742">
    <property type="entry name" value="DEAD/DEAH_RhlB"/>
</dbReference>
<gene>
    <name evidence="9 15" type="primary">deaD</name>
    <name evidence="9" type="synonym">csdA</name>
    <name evidence="15" type="ordered locus">B5T_01479</name>
</gene>
<evidence type="ECO:0000256" key="8">
    <source>
        <dbReference type="ARBA" id="ARBA00047984"/>
    </source>
</evidence>
<evidence type="ECO:0000259" key="14">
    <source>
        <dbReference type="PROSITE" id="PS51195"/>
    </source>
</evidence>
<comment type="function">
    <text evidence="9">DEAD-box RNA helicase involved in various cellular processes at low temperature, including ribosome biogenesis, mRNA degradation and translation initiation.</text>
</comment>
<feature type="region of interest" description="Disordered" evidence="11">
    <location>
        <begin position="438"/>
        <end position="483"/>
    </location>
</feature>
<accession>K0CDZ0</accession>
<comment type="subcellular location">
    <subcellularLocation>
        <location evidence="9">Cytoplasm</location>
    </subcellularLocation>
</comment>
<dbReference type="InterPro" id="IPR028618">
    <property type="entry name" value="DEAD_helicase_DeaD"/>
</dbReference>
<dbReference type="PROSITE" id="PS00039">
    <property type="entry name" value="DEAD_ATP_HELICASE"/>
    <property type="match status" value="1"/>
</dbReference>
<dbReference type="GO" id="GO:0070417">
    <property type="term" value="P:cellular response to cold"/>
    <property type="evidence" value="ECO:0007669"/>
    <property type="project" value="InterPro"/>
</dbReference>
<keyword evidence="6 9" id="KW-0694">RNA-binding</keyword>
<evidence type="ECO:0000256" key="6">
    <source>
        <dbReference type="ARBA" id="ARBA00022884"/>
    </source>
</evidence>